<reference evidence="1" key="1">
    <citation type="journal article" date="2011" name="Environ. Microbiol.">
        <title>Time-series analyses of Monterey Bay coastal microbial picoplankton using a 'genome proxy' microarray.</title>
        <authorList>
            <person name="Rich V.I."/>
            <person name="Pham V.D."/>
            <person name="Eppley J."/>
            <person name="Shi Y."/>
            <person name="DeLong E.F."/>
        </authorList>
    </citation>
    <scope>NUCLEOTIDE SEQUENCE</scope>
</reference>
<accession>E0XTK6</accession>
<proteinExistence type="predicted"/>
<evidence type="ECO:0000313" key="1">
    <source>
        <dbReference type="EMBL" id="ADI17747.1"/>
    </source>
</evidence>
<protein>
    <submittedName>
        <fullName evidence="1">Uncharacterized protein</fullName>
    </submittedName>
</protein>
<name>E0XTK6_9BACT</name>
<dbReference type="AlphaFoldDB" id="E0XTK6"/>
<organism evidence="1">
    <name type="scientific">uncultured nuHF1 cluster bacterium HF0130_31E21</name>
    <dbReference type="NCBI Taxonomy" id="710728"/>
    <lineage>
        <taxon>Bacteria</taxon>
        <taxon>environmental samples</taxon>
    </lineage>
</organism>
<sequence>MVRILLRQRVFASAVNKYKRGEGYNICALNASLDEGFRITPFLFKEVIPYQSHGLSHWLQLRLQKRRSPR</sequence>
<dbReference type="EMBL" id="GU474873">
    <property type="protein sequence ID" value="ADI17747.1"/>
    <property type="molecule type" value="Genomic_DNA"/>
</dbReference>